<dbReference type="Gene3D" id="3.30.450.20">
    <property type="entry name" value="PAS domain"/>
    <property type="match status" value="2"/>
</dbReference>
<evidence type="ECO:0000256" key="8">
    <source>
        <dbReference type="ARBA" id="ARBA00023012"/>
    </source>
</evidence>
<dbReference type="InterPro" id="IPR000700">
    <property type="entry name" value="PAS-assoc_C"/>
</dbReference>
<dbReference type="Proteomes" id="UP000235803">
    <property type="component" value="Unassembled WGS sequence"/>
</dbReference>
<dbReference type="OrthoDB" id="9816309at2"/>
<dbReference type="CDD" id="cd16917">
    <property type="entry name" value="HATPase_UhpB-NarQ-NarX-like"/>
    <property type="match status" value="1"/>
</dbReference>
<accession>A0A2N7TWN6</accession>
<dbReference type="GO" id="GO:0016020">
    <property type="term" value="C:membrane"/>
    <property type="evidence" value="ECO:0007669"/>
    <property type="project" value="InterPro"/>
</dbReference>
<evidence type="ECO:0000256" key="7">
    <source>
        <dbReference type="ARBA" id="ARBA00022840"/>
    </source>
</evidence>
<evidence type="ECO:0000256" key="4">
    <source>
        <dbReference type="ARBA" id="ARBA00022679"/>
    </source>
</evidence>
<keyword evidence="9" id="KW-0175">Coiled coil</keyword>
<comment type="caution">
    <text evidence="13">The sequence shown here is derived from an EMBL/GenBank/DDBJ whole genome shotgun (WGS) entry which is preliminary data.</text>
</comment>
<dbReference type="AlphaFoldDB" id="A0A2N7TWN6"/>
<dbReference type="SMART" id="SM00086">
    <property type="entry name" value="PAC"/>
    <property type="match status" value="2"/>
</dbReference>
<feature type="domain" description="PAC" evidence="12">
    <location>
        <begin position="234"/>
        <end position="288"/>
    </location>
</feature>
<evidence type="ECO:0000313" key="13">
    <source>
        <dbReference type="EMBL" id="PMR72592.1"/>
    </source>
</evidence>
<dbReference type="SUPFAM" id="SSF55785">
    <property type="entry name" value="PYP-like sensor domain (PAS domain)"/>
    <property type="match status" value="2"/>
</dbReference>
<dbReference type="PANTHER" id="PTHR24421">
    <property type="entry name" value="NITRATE/NITRITE SENSOR PROTEIN NARX-RELATED"/>
    <property type="match status" value="1"/>
</dbReference>
<evidence type="ECO:0000259" key="10">
    <source>
        <dbReference type="PROSITE" id="PS50109"/>
    </source>
</evidence>
<evidence type="ECO:0000256" key="6">
    <source>
        <dbReference type="ARBA" id="ARBA00022777"/>
    </source>
</evidence>
<evidence type="ECO:0000313" key="14">
    <source>
        <dbReference type="Proteomes" id="UP000235803"/>
    </source>
</evidence>
<dbReference type="Pfam" id="PF13596">
    <property type="entry name" value="PAS_10"/>
    <property type="match status" value="1"/>
</dbReference>
<dbReference type="InterPro" id="IPR005467">
    <property type="entry name" value="His_kinase_dom"/>
</dbReference>
<dbReference type="GO" id="GO:0000155">
    <property type="term" value="F:phosphorelay sensor kinase activity"/>
    <property type="evidence" value="ECO:0007669"/>
    <property type="project" value="InterPro"/>
</dbReference>
<dbReference type="PROSITE" id="PS50113">
    <property type="entry name" value="PAC"/>
    <property type="match status" value="2"/>
</dbReference>
<reference evidence="13 14" key="1">
    <citation type="submission" date="2018-01" db="EMBL/GenBank/DDBJ databases">
        <title>Halomonas endophytica sp. nov., isolated from storage liquid in the stems of Populus euphratica.</title>
        <authorList>
            <person name="Chen C."/>
        </authorList>
    </citation>
    <scope>NUCLEOTIDE SEQUENCE [LARGE SCALE GENOMIC DNA]</scope>
    <source>
        <strain evidence="13 14">MC28</strain>
    </source>
</reference>
<keyword evidence="14" id="KW-1185">Reference proteome</keyword>
<keyword evidence="4" id="KW-0808">Transferase</keyword>
<comment type="catalytic activity">
    <reaction evidence="1">
        <text>ATP + protein L-histidine = ADP + protein N-phospho-L-histidine.</text>
        <dbReference type="EC" id="2.7.13.3"/>
    </reaction>
</comment>
<dbReference type="PROSITE" id="PS50109">
    <property type="entry name" value="HIS_KIN"/>
    <property type="match status" value="1"/>
</dbReference>
<evidence type="ECO:0000256" key="1">
    <source>
        <dbReference type="ARBA" id="ARBA00000085"/>
    </source>
</evidence>
<feature type="domain" description="Histidine kinase" evidence="10">
    <location>
        <begin position="556"/>
        <end position="649"/>
    </location>
</feature>
<dbReference type="SMART" id="SM00091">
    <property type="entry name" value="PAS"/>
    <property type="match status" value="3"/>
</dbReference>
<dbReference type="FunFam" id="3.30.450.20:FF:000099">
    <property type="entry name" value="Sensory box sensor histidine kinase"/>
    <property type="match status" value="1"/>
</dbReference>
<evidence type="ECO:0000256" key="9">
    <source>
        <dbReference type="SAM" id="Coils"/>
    </source>
</evidence>
<dbReference type="RefSeq" id="WP_102655211.1">
    <property type="nucleotide sequence ID" value="NZ_PNRF01000043.1"/>
</dbReference>
<dbReference type="InterPro" id="IPR036890">
    <property type="entry name" value="HATPase_C_sf"/>
</dbReference>
<dbReference type="GO" id="GO:0005524">
    <property type="term" value="F:ATP binding"/>
    <property type="evidence" value="ECO:0007669"/>
    <property type="project" value="UniProtKB-KW"/>
</dbReference>
<sequence>MSLSYETLHLRRVERYAPPSILVSPEHKVVHFSKHAGRFLGHPGEGAAASVFKLVREELRLGLRAVLVAAEQEARPIRSTPIAIDLEGEPCNIVIHARPPEEWEDQGLTLVIFEEHESSQEAMRAANEELQSANEALRSTMAELQSMNEGFATASRENRHRIEELDQFSSDMQNLLAATEITTICLDVDLRILRFTPLVGALFNIRPADRGRPLSELAHRLGYDQLTSDARRVLEKPSPLDREVQDIEGNWFLTRVRPYRNSTDHIDGVVITFIDITEHKRFEVELRESEERFRVLVDASAQIVWQTDAKGEFTKHCSSWQAYTGQTYEQLKGHGWANAVSPDSRAEALATWQQAVDTGRPLQIKLQIYHAKSGQYRWTAVRANALRNTDDTIRGWVGMNIDINEQKLAEQALTELNETLEARVRERTAQVSDLAWKLTMAEQEERRRVSQVLHDDLQQLLYGLQIKLCLIQERLAATGQHELTDVVEGTRLWIKQAIETTRQLTVDLSPPILKTEGLAEALEWLQRQMQQMHELDVGMTIHHPPHMPDEDLRVLLFQIVRELLFNVKKHSHVDKAAVELDQTEEEIIIQVSDAGEGFDLALMEAGQDEHPGFGLVSSRERLRLLGGSMEIDTVPRSGTSIVIRVPARPEWLRKH</sequence>
<dbReference type="Pfam" id="PF02518">
    <property type="entry name" value="HATPase_c"/>
    <property type="match status" value="1"/>
</dbReference>
<evidence type="ECO:0000256" key="5">
    <source>
        <dbReference type="ARBA" id="ARBA00022741"/>
    </source>
</evidence>
<evidence type="ECO:0000256" key="3">
    <source>
        <dbReference type="ARBA" id="ARBA00022553"/>
    </source>
</evidence>
<dbReference type="EC" id="2.7.13.3" evidence="2"/>
<proteinExistence type="predicted"/>
<keyword evidence="6" id="KW-0418">Kinase</keyword>
<evidence type="ECO:0000259" key="11">
    <source>
        <dbReference type="PROSITE" id="PS50112"/>
    </source>
</evidence>
<evidence type="ECO:0000256" key="2">
    <source>
        <dbReference type="ARBA" id="ARBA00012438"/>
    </source>
</evidence>
<dbReference type="Pfam" id="PF07730">
    <property type="entry name" value="HisKA_3"/>
    <property type="match status" value="1"/>
</dbReference>
<keyword evidence="7" id="KW-0067">ATP-binding</keyword>
<dbReference type="NCBIfam" id="TIGR00229">
    <property type="entry name" value="sensory_box"/>
    <property type="match status" value="1"/>
</dbReference>
<name>A0A2N7TWN6_9GAMM</name>
<keyword evidence="5" id="KW-0547">Nucleotide-binding</keyword>
<feature type="coiled-coil region" evidence="9">
    <location>
        <begin position="116"/>
        <end position="147"/>
    </location>
</feature>
<dbReference type="CDD" id="cd00130">
    <property type="entry name" value="PAS"/>
    <property type="match status" value="2"/>
</dbReference>
<dbReference type="InterPro" id="IPR050482">
    <property type="entry name" value="Sensor_HK_TwoCompSys"/>
</dbReference>
<dbReference type="SUPFAM" id="SSF55874">
    <property type="entry name" value="ATPase domain of HSP90 chaperone/DNA topoisomerase II/histidine kinase"/>
    <property type="match status" value="1"/>
</dbReference>
<dbReference type="InterPro" id="IPR013655">
    <property type="entry name" value="PAS_fold_3"/>
</dbReference>
<dbReference type="GO" id="GO:0046983">
    <property type="term" value="F:protein dimerization activity"/>
    <property type="evidence" value="ECO:0007669"/>
    <property type="project" value="InterPro"/>
</dbReference>
<dbReference type="Gene3D" id="3.30.565.10">
    <property type="entry name" value="Histidine kinase-like ATPase, C-terminal domain"/>
    <property type="match status" value="1"/>
</dbReference>
<dbReference type="Pfam" id="PF08447">
    <property type="entry name" value="PAS_3"/>
    <property type="match status" value="1"/>
</dbReference>
<evidence type="ECO:0000259" key="12">
    <source>
        <dbReference type="PROSITE" id="PS50113"/>
    </source>
</evidence>
<feature type="domain" description="PAC" evidence="12">
    <location>
        <begin position="362"/>
        <end position="415"/>
    </location>
</feature>
<dbReference type="InterPro" id="IPR000014">
    <property type="entry name" value="PAS"/>
</dbReference>
<dbReference type="PANTHER" id="PTHR24421:SF10">
    <property type="entry name" value="NITRATE_NITRITE SENSOR PROTEIN NARQ"/>
    <property type="match status" value="1"/>
</dbReference>
<dbReference type="InterPro" id="IPR011712">
    <property type="entry name" value="Sig_transdc_His_kin_sub3_dim/P"/>
</dbReference>
<dbReference type="PROSITE" id="PS50112">
    <property type="entry name" value="PAS"/>
    <property type="match status" value="1"/>
</dbReference>
<dbReference type="EMBL" id="PNRF01000043">
    <property type="protein sequence ID" value="PMR72592.1"/>
    <property type="molecule type" value="Genomic_DNA"/>
</dbReference>
<gene>
    <name evidence="13" type="ORF">C1H69_20315</name>
</gene>
<protein>
    <recommendedName>
        <fullName evidence="2">histidine kinase</fullName>
        <ecNumber evidence="2">2.7.13.3</ecNumber>
    </recommendedName>
</protein>
<dbReference type="Gene3D" id="1.20.5.1930">
    <property type="match status" value="1"/>
</dbReference>
<dbReference type="InterPro" id="IPR001610">
    <property type="entry name" value="PAC"/>
</dbReference>
<feature type="domain" description="PAS" evidence="11">
    <location>
        <begin position="289"/>
        <end position="359"/>
    </location>
</feature>
<keyword evidence="3" id="KW-0597">Phosphoprotein</keyword>
<dbReference type="InterPro" id="IPR003594">
    <property type="entry name" value="HATPase_dom"/>
</dbReference>
<dbReference type="InterPro" id="IPR035965">
    <property type="entry name" value="PAS-like_dom_sf"/>
</dbReference>
<keyword evidence="8" id="KW-0902">Two-component regulatory system</keyword>
<organism evidence="13 14">
    <name type="scientific">Billgrantia endophytica</name>
    <dbReference type="NCBI Taxonomy" id="2033802"/>
    <lineage>
        <taxon>Bacteria</taxon>
        <taxon>Pseudomonadati</taxon>
        <taxon>Pseudomonadota</taxon>
        <taxon>Gammaproteobacteria</taxon>
        <taxon>Oceanospirillales</taxon>
        <taxon>Halomonadaceae</taxon>
        <taxon>Billgrantia</taxon>
    </lineage>
</organism>
<dbReference type="SMART" id="SM00387">
    <property type="entry name" value="HATPase_c"/>
    <property type="match status" value="1"/>
</dbReference>